<dbReference type="InterPro" id="IPR020806">
    <property type="entry name" value="PKS_PP-bd"/>
</dbReference>
<dbReference type="InterPro" id="IPR057326">
    <property type="entry name" value="KR_dom"/>
</dbReference>
<name>A0A505HWK9_ASPNG</name>
<dbReference type="VEuPathDB" id="FungiDB:ATCC64974_28870"/>
<dbReference type="GO" id="GO:0044550">
    <property type="term" value="P:secondary metabolite biosynthetic process"/>
    <property type="evidence" value="ECO:0007669"/>
    <property type="project" value="TreeGrafter"/>
</dbReference>
<evidence type="ECO:0000256" key="2">
    <source>
        <dbReference type="ARBA" id="ARBA00022553"/>
    </source>
</evidence>
<dbReference type="GO" id="GO:0004312">
    <property type="term" value="F:fatty acid synthase activity"/>
    <property type="evidence" value="ECO:0007669"/>
    <property type="project" value="TreeGrafter"/>
</dbReference>
<evidence type="ECO:0000256" key="1">
    <source>
        <dbReference type="ARBA" id="ARBA00022450"/>
    </source>
</evidence>
<keyword evidence="1" id="KW-0596">Phosphopantetheine</keyword>
<dbReference type="InterPro" id="IPR050091">
    <property type="entry name" value="PKS_NRPS_Biosynth_Enz"/>
</dbReference>
<gene>
    <name evidence="4" type="ORF">CAN33_0013725</name>
</gene>
<dbReference type="AlphaFoldDB" id="A0A505HWK9"/>
<dbReference type="PANTHER" id="PTHR43775:SF50">
    <property type="entry name" value="HIGHLY REDUCING POLYKETIDE SYNTHASE SRDA"/>
    <property type="match status" value="1"/>
</dbReference>
<evidence type="ECO:0000259" key="3">
    <source>
        <dbReference type="PROSITE" id="PS50075"/>
    </source>
</evidence>
<dbReference type="SUPFAM" id="SSF51735">
    <property type="entry name" value="NAD(P)-binding Rossmann-fold domains"/>
    <property type="match status" value="1"/>
</dbReference>
<dbReference type="Gene3D" id="3.40.50.720">
    <property type="entry name" value="NAD(P)-binding Rossmann-like Domain"/>
    <property type="match status" value="1"/>
</dbReference>
<dbReference type="GO" id="GO:0031177">
    <property type="term" value="F:phosphopantetheine binding"/>
    <property type="evidence" value="ECO:0007669"/>
    <property type="project" value="InterPro"/>
</dbReference>
<comment type="caution">
    <text evidence="4">The sequence shown here is derived from an EMBL/GenBank/DDBJ whole genome shotgun (WGS) entry which is preliminary data.</text>
</comment>
<dbReference type="InterPro" id="IPR036291">
    <property type="entry name" value="NAD(P)-bd_dom_sf"/>
</dbReference>
<dbReference type="VEuPathDB" id="FungiDB:ASPNIDRAFT2_1104411"/>
<accession>A0A505HWK9</accession>
<feature type="domain" description="Carrier" evidence="3">
    <location>
        <begin position="259"/>
        <end position="337"/>
    </location>
</feature>
<evidence type="ECO:0000313" key="5">
    <source>
        <dbReference type="Proteomes" id="UP000197666"/>
    </source>
</evidence>
<dbReference type="VEuPathDB" id="FungiDB:An15g05090"/>
<reference evidence="5" key="1">
    <citation type="submission" date="2018-10" db="EMBL/GenBank/DDBJ databases">
        <title>FDA dAtabase for Regulatory Grade micrObial Sequences (FDA-ARGOS): Supporting development and validation of Infectious Disease Dx tests.</title>
        <authorList>
            <person name="Kerrigan L."/>
            <person name="Tallon L."/>
            <person name="Sadzewicz L."/>
            <person name="Sengamalay N."/>
            <person name="Ott S."/>
            <person name="Godinez A."/>
            <person name="Nagaraj S."/>
            <person name="Vavikolanu K."/>
            <person name="Nadendla S."/>
            <person name="George J."/>
            <person name="Sichtig H."/>
        </authorList>
    </citation>
    <scope>NUCLEOTIDE SEQUENCE [LARGE SCALE GENOMIC DNA]</scope>
    <source>
        <strain evidence="5">FDAARGOS_311</strain>
    </source>
</reference>
<dbReference type="SMART" id="SM00823">
    <property type="entry name" value="PKS_PP"/>
    <property type="match status" value="1"/>
</dbReference>
<keyword evidence="2" id="KW-0597">Phosphoprotein</keyword>
<dbReference type="InterPro" id="IPR009081">
    <property type="entry name" value="PP-bd_ACP"/>
</dbReference>
<evidence type="ECO:0000313" key="4">
    <source>
        <dbReference type="EMBL" id="TPR03194.1"/>
    </source>
</evidence>
<dbReference type="VEuPathDB" id="FungiDB:M747DRAFT_369040"/>
<dbReference type="Gene3D" id="1.10.1200.10">
    <property type="entry name" value="ACP-like"/>
    <property type="match status" value="1"/>
</dbReference>
<dbReference type="SMART" id="SM00822">
    <property type="entry name" value="PKS_KR"/>
    <property type="match status" value="1"/>
</dbReference>
<dbReference type="InterPro" id="IPR013968">
    <property type="entry name" value="PKS_KR"/>
</dbReference>
<dbReference type="SUPFAM" id="SSF47336">
    <property type="entry name" value="ACP-like"/>
    <property type="match status" value="1"/>
</dbReference>
<organism evidence="4 5">
    <name type="scientific">Aspergillus niger</name>
    <dbReference type="NCBI Taxonomy" id="5061"/>
    <lineage>
        <taxon>Eukaryota</taxon>
        <taxon>Fungi</taxon>
        <taxon>Dikarya</taxon>
        <taxon>Ascomycota</taxon>
        <taxon>Pezizomycotina</taxon>
        <taxon>Eurotiomycetes</taxon>
        <taxon>Eurotiomycetidae</taxon>
        <taxon>Eurotiales</taxon>
        <taxon>Aspergillaceae</taxon>
        <taxon>Aspergillus</taxon>
        <taxon>Aspergillus subgen. Circumdati</taxon>
    </lineage>
</organism>
<dbReference type="Proteomes" id="UP000197666">
    <property type="component" value="Unassembled WGS sequence"/>
</dbReference>
<proteinExistence type="predicted"/>
<dbReference type="Pfam" id="PF00550">
    <property type="entry name" value="PP-binding"/>
    <property type="match status" value="1"/>
</dbReference>
<dbReference type="EMBL" id="NKJJ02000009">
    <property type="protein sequence ID" value="TPR03194.1"/>
    <property type="molecule type" value="Genomic_DNA"/>
</dbReference>
<protein>
    <submittedName>
        <fullName evidence="4">Major Facilitator Superfamily protein</fullName>
    </submittedName>
</protein>
<dbReference type="GO" id="GO:0006633">
    <property type="term" value="P:fatty acid biosynthetic process"/>
    <property type="evidence" value="ECO:0007669"/>
    <property type="project" value="TreeGrafter"/>
</dbReference>
<dbReference type="InterPro" id="IPR036736">
    <property type="entry name" value="ACP-like_sf"/>
</dbReference>
<dbReference type="Pfam" id="PF08659">
    <property type="entry name" value="KR"/>
    <property type="match status" value="1"/>
</dbReference>
<sequence length="340" mass="36763">MRSAHVDPTRPVRGVFHFAVSYQDISFDKMTEAQFNQGMAAKVFGVKHLHDATASIPLDFFAMTSSLGTVYAFPTQSTYLAANNYLDYFARYRRRLGLPATTVALGFINDLGPLTNDPVTVNLFVRAKGQTMTGAQVVRMLEPAFVNEQPNALWLGHTDDPLSASHIVTGIDPAVLAKMARSSAASLASSTIPRWYHDSRVSLMLRALEDASSATSSLSSSDIHASDASPTAQLRRQFDHSVATLRAGGKDSKEDAWTETIKFVTEAIQATVAGMLFVDVGSVNPNKTVAEHGIDSLLAAEFRNWFQGAFGRGVSMLELMDARMSLALLARSVVEGAVGV</sequence>
<dbReference type="PANTHER" id="PTHR43775">
    <property type="entry name" value="FATTY ACID SYNTHASE"/>
    <property type="match status" value="1"/>
</dbReference>
<dbReference type="PROSITE" id="PS50075">
    <property type="entry name" value="CARRIER"/>
    <property type="match status" value="1"/>
</dbReference>